<keyword evidence="3" id="KW-1185">Reference proteome</keyword>
<gene>
    <name evidence="2" type="ORF">DLJ53_27225</name>
</gene>
<dbReference type="AlphaFoldDB" id="A0A8B2NGK1"/>
<dbReference type="RefSeq" id="WP_111351261.1">
    <property type="nucleotide sequence ID" value="NZ_QHHQ01000007.1"/>
</dbReference>
<evidence type="ECO:0000313" key="3">
    <source>
        <dbReference type="Proteomes" id="UP000249590"/>
    </source>
</evidence>
<accession>A0A8B2NGK1</accession>
<protein>
    <submittedName>
        <fullName evidence="2">Uncharacterized protein</fullName>
    </submittedName>
</protein>
<dbReference type="EMBL" id="QHHQ01000007">
    <property type="protein sequence ID" value="RAH98390.1"/>
    <property type="molecule type" value="Genomic_DNA"/>
</dbReference>
<feature type="compositionally biased region" description="Basic and acidic residues" evidence="1">
    <location>
        <begin position="17"/>
        <end position="28"/>
    </location>
</feature>
<name>A0A8B2NGK1_9HYPH</name>
<proteinExistence type="predicted"/>
<organism evidence="2 3">
    <name type="scientific">Acuticoccus sediminis</name>
    <dbReference type="NCBI Taxonomy" id="2184697"/>
    <lineage>
        <taxon>Bacteria</taxon>
        <taxon>Pseudomonadati</taxon>
        <taxon>Pseudomonadota</taxon>
        <taxon>Alphaproteobacteria</taxon>
        <taxon>Hyphomicrobiales</taxon>
        <taxon>Amorphaceae</taxon>
        <taxon>Acuticoccus</taxon>
    </lineage>
</organism>
<feature type="region of interest" description="Disordered" evidence="1">
    <location>
        <begin position="1"/>
        <end position="60"/>
    </location>
</feature>
<evidence type="ECO:0000256" key="1">
    <source>
        <dbReference type="SAM" id="MobiDB-lite"/>
    </source>
</evidence>
<comment type="caution">
    <text evidence="2">The sequence shown here is derived from an EMBL/GenBank/DDBJ whole genome shotgun (WGS) entry which is preliminary data.</text>
</comment>
<evidence type="ECO:0000313" key="2">
    <source>
        <dbReference type="EMBL" id="RAH98390.1"/>
    </source>
</evidence>
<dbReference type="Proteomes" id="UP000249590">
    <property type="component" value="Unassembled WGS sequence"/>
</dbReference>
<sequence>MACEETIPNFFSGIKSSEGRDEQRDRLDSAISNLRDSDYVSGHDSSDFGHTSDAGDFGIF</sequence>
<reference evidence="2 3" key="1">
    <citation type="submission" date="2018-05" db="EMBL/GenBank/DDBJ databases">
        <title>Acuticoccus sediminis sp. nov., isolated from deep-sea sediment of Indian Ocean.</title>
        <authorList>
            <person name="Liu X."/>
            <person name="Lai Q."/>
            <person name="Du Y."/>
            <person name="Sun F."/>
            <person name="Zhang X."/>
            <person name="Wang S."/>
            <person name="Shao Z."/>
        </authorList>
    </citation>
    <scope>NUCLEOTIDE SEQUENCE [LARGE SCALE GENOMIC DNA]</scope>
    <source>
        <strain evidence="2 3">PTG4-2</strain>
    </source>
</reference>